<dbReference type="HOGENOM" id="CLU_1148180_0_0_1"/>
<protein>
    <submittedName>
        <fullName evidence="4 5">THUMP domain-containing protein 1</fullName>
    </submittedName>
</protein>
<dbReference type="PANTHER" id="PTHR13452">
    <property type="entry name" value="THUMP DOMAIN CONTAINING PROTEIN 1-RELATED"/>
    <property type="match status" value="1"/>
</dbReference>
<dbReference type="Proteomes" id="UP000002320">
    <property type="component" value="Unassembled WGS sequence"/>
</dbReference>
<dbReference type="InterPro" id="IPR004114">
    <property type="entry name" value="THUMP_dom"/>
</dbReference>
<evidence type="ECO:0000313" key="4">
    <source>
        <dbReference type="EMBL" id="EDS41727.1"/>
    </source>
</evidence>
<gene>
    <name evidence="5" type="primary">6048554</name>
    <name evidence="4" type="ORF">CpipJ_CPIJ014910</name>
</gene>
<dbReference type="EMBL" id="DS232436">
    <property type="protein sequence ID" value="EDS41727.1"/>
    <property type="molecule type" value="Genomic_DNA"/>
</dbReference>
<reference evidence="5" key="2">
    <citation type="submission" date="2021-02" db="UniProtKB">
        <authorList>
            <consortium name="EnsemblMetazoa"/>
        </authorList>
    </citation>
    <scope>IDENTIFICATION</scope>
    <source>
        <strain evidence="5">JHB</strain>
    </source>
</reference>
<dbReference type="Pfam" id="PF02926">
    <property type="entry name" value="THUMP"/>
    <property type="match status" value="1"/>
</dbReference>
<dbReference type="PANTHER" id="PTHR13452:SF10">
    <property type="entry name" value="THUMP DOMAIN-CONTAINING PROTEIN 1"/>
    <property type="match status" value="1"/>
</dbReference>
<dbReference type="GO" id="GO:0003723">
    <property type="term" value="F:RNA binding"/>
    <property type="evidence" value="ECO:0007669"/>
    <property type="project" value="UniProtKB-UniRule"/>
</dbReference>
<dbReference type="Gene3D" id="3.30.2300.10">
    <property type="entry name" value="THUMP superfamily"/>
    <property type="match status" value="1"/>
</dbReference>
<evidence type="ECO:0000313" key="6">
    <source>
        <dbReference type="Proteomes" id="UP000002320"/>
    </source>
</evidence>
<evidence type="ECO:0000256" key="2">
    <source>
        <dbReference type="SAM" id="MobiDB-lite"/>
    </source>
</evidence>
<evidence type="ECO:0000256" key="1">
    <source>
        <dbReference type="PROSITE-ProRule" id="PRU00529"/>
    </source>
</evidence>
<keyword evidence="1" id="KW-0694">RNA-binding</keyword>
<dbReference type="VEuPathDB" id="VectorBase:CQUJHB003731"/>
<proteinExistence type="predicted"/>
<accession>B0X733</accession>
<evidence type="ECO:0000259" key="3">
    <source>
        <dbReference type="PROSITE" id="PS51165"/>
    </source>
</evidence>
<feature type="domain" description="THUMP" evidence="3">
    <location>
        <begin position="116"/>
        <end position="223"/>
    </location>
</feature>
<sequence>MFDLFLLSAVPKKISSRFFCEFTVYDKRISVTCKTENGTAPGTRSGWADDLYGRVGESPPKKQPVEGGAEANKEDISVQVQKQVEAAKTEKKKFRLNGVTTMLEDPTELVLKILRDAAETNKQKSRYIRKPVPIEVVTKANLKDIMGGAGKLFDRYFLKEPKTFAMIFNRRFNNGLERESRINALAEMISAKNRDNKTNLMHSELAVIVDVIKGNRAGVFRAAGIDRVGGAEREGVWQEGGC</sequence>
<name>B0X733_CULQU</name>
<dbReference type="AlphaFoldDB" id="B0X733"/>
<reference evidence="4" key="1">
    <citation type="submission" date="2007-03" db="EMBL/GenBank/DDBJ databases">
        <title>Annotation of Culex pipiens quinquefasciatus.</title>
        <authorList>
            <consortium name="The Broad Institute Genome Sequencing Platform"/>
            <person name="Atkinson P.W."/>
            <person name="Hemingway J."/>
            <person name="Christensen B.M."/>
            <person name="Higgs S."/>
            <person name="Kodira C."/>
            <person name="Hannick L."/>
            <person name="Megy K."/>
            <person name="O'Leary S."/>
            <person name="Pearson M."/>
            <person name="Haas B.J."/>
            <person name="Mauceli E."/>
            <person name="Wortman J.R."/>
            <person name="Lee N.H."/>
            <person name="Guigo R."/>
            <person name="Stanke M."/>
            <person name="Alvarado L."/>
            <person name="Amedeo P."/>
            <person name="Antoine C.H."/>
            <person name="Arensburger P."/>
            <person name="Bidwell S.L."/>
            <person name="Crawford M."/>
            <person name="Camaro F."/>
            <person name="Devon K."/>
            <person name="Engels R."/>
            <person name="Hammond M."/>
            <person name="Howarth C."/>
            <person name="Koehrsen M."/>
            <person name="Lawson D."/>
            <person name="Montgomery P."/>
            <person name="Nene V."/>
            <person name="Nusbaum C."/>
            <person name="Puiu D."/>
            <person name="Romero-Severson J."/>
            <person name="Severson D.W."/>
            <person name="Shumway M."/>
            <person name="Sisk P."/>
            <person name="Stolte C."/>
            <person name="Zeng Q."/>
            <person name="Eisenstadt E."/>
            <person name="Fraser-Liggett C."/>
            <person name="Strausberg R."/>
            <person name="Galagan J."/>
            <person name="Birren B."/>
            <person name="Collins F.H."/>
        </authorList>
    </citation>
    <scope>NUCLEOTIDE SEQUENCE [LARGE SCALE GENOMIC DNA]</scope>
    <source>
        <strain evidence="4">JHB</strain>
    </source>
</reference>
<evidence type="ECO:0000313" key="5">
    <source>
        <dbReference type="EnsemblMetazoa" id="CPIJ014910-PA"/>
    </source>
</evidence>
<dbReference type="eggNOG" id="KOG3943">
    <property type="taxonomic scope" value="Eukaryota"/>
</dbReference>
<dbReference type="InterPro" id="IPR040183">
    <property type="entry name" value="THUMPD1-like"/>
</dbReference>
<keyword evidence="6" id="KW-1185">Reference proteome</keyword>
<dbReference type="PROSITE" id="PS51165">
    <property type="entry name" value="THUMP"/>
    <property type="match status" value="1"/>
</dbReference>
<organism>
    <name type="scientific">Culex quinquefasciatus</name>
    <name type="common">Southern house mosquito</name>
    <name type="synonym">Culex pungens</name>
    <dbReference type="NCBI Taxonomy" id="7176"/>
    <lineage>
        <taxon>Eukaryota</taxon>
        <taxon>Metazoa</taxon>
        <taxon>Ecdysozoa</taxon>
        <taxon>Arthropoda</taxon>
        <taxon>Hexapoda</taxon>
        <taxon>Insecta</taxon>
        <taxon>Pterygota</taxon>
        <taxon>Neoptera</taxon>
        <taxon>Endopterygota</taxon>
        <taxon>Diptera</taxon>
        <taxon>Nematocera</taxon>
        <taxon>Culicoidea</taxon>
        <taxon>Culicidae</taxon>
        <taxon>Culicinae</taxon>
        <taxon>Culicini</taxon>
        <taxon>Culex</taxon>
        <taxon>Culex</taxon>
    </lineage>
</organism>
<dbReference type="GO" id="GO:0006400">
    <property type="term" value="P:tRNA modification"/>
    <property type="evidence" value="ECO:0007669"/>
    <property type="project" value="InterPro"/>
</dbReference>
<feature type="region of interest" description="Disordered" evidence="2">
    <location>
        <begin position="42"/>
        <end position="74"/>
    </location>
</feature>
<dbReference type="VEuPathDB" id="VectorBase:CPIJ014910"/>
<dbReference type="SUPFAM" id="SSF143437">
    <property type="entry name" value="THUMP domain-like"/>
    <property type="match status" value="1"/>
</dbReference>
<dbReference type="CDD" id="cd11717">
    <property type="entry name" value="THUMP_THUMPD1_like"/>
    <property type="match status" value="1"/>
</dbReference>
<dbReference type="InParanoid" id="B0X733"/>
<dbReference type="EnsemblMetazoa" id="CPIJ014910-RA">
    <property type="protein sequence ID" value="CPIJ014910-PA"/>
    <property type="gene ID" value="CPIJ014910"/>
</dbReference>
<dbReference type="OrthoDB" id="367221at2759"/>
<dbReference type="KEGG" id="cqu:CpipJ_CPIJ014910"/>